<dbReference type="PANTHER" id="PTHR43633:SF1">
    <property type="entry name" value="ALCOHOL DEHYDROGENASE YQHD"/>
    <property type="match status" value="1"/>
</dbReference>
<dbReference type="PANTHER" id="PTHR43633">
    <property type="entry name" value="ALCOHOL DEHYDROGENASE YQHD"/>
    <property type="match status" value="1"/>
</dbReference>
<dbReference type="InterPro" id="IPR044731">
    <property type="entry name" value="BDH-like"/>
</dbReference>
<dbReference type="PROSITE" id="PS00060">
    <property type="entry name" value="ADH_IRON_2"/>
    <property type="match status" value="1"/>
</dbReference>
<dbReference type="InterPro" id="IPR001670">
    <property type="entry name" value="ADH_Fe/GldA"/>
</dbReference>
<sequence length="387" mass="43157">MENFIFKSGTRIVFGKDAENTVGDHISKFSRKVLIHYGGEYLKEFGILDRVIQSLEKNDIEYTVLEGVVPNPRLSLVYEGIKICKEEDIDFVLAIGGGSAIDSSKAIALGAKYDGDVWDFYSGKAVPKMALKVGTVLTIPGSGSEMSESSIITNEEKNLKCGIDCELIVPEFSILNPEMCYTIPPYLMSCGIADILSHLFERYFTPTKSSILSDHLLEGAMKAVLEVGPRIKKEPKNYDNCSEIMWLATVSHNGMLDAGRISDWASHRIEHEISALYDITHGAGMAIVFPAWMKYVKEENMERFEQLATRVFGITDKKDKEELVDRGIACVEEFFKSLGLKTRLAEAGVPIDRFEEMALKAIGDSGYIGKFKQLTEDDIFEILKLAI</sequence>
<dbReference type="InterPro" id="IPR056798">
    <property type="entry name" value="ADH_Fe_C"/>
</dbReference>
<dbReference type="AlphaFoldDB" id="A0A6I6EPP7"/>
<dbReference type="CDD" id="cd08187">
    <property type="entry name" value="BDH"/>
    <property type="match status" value="1"/>
</dbReference>
<dbReference type="EMBL" id="CP046522">
    <property type="protein sequence ID" value="QGU94363.1"/>
    <property type="molecule type" value="Genomic_DNA"/>
</dbReference>
<feature type="domain" description="Alcohol dehydrogenase iron-type/glycerol dehydrogenase GldA" evidence="2">
    <location>
        <begin position="10"/>
        <end position="177"/>
    </location>
</feature>
<dbReference type="GO" id="GO:0008106">
    <property type="term" value="F:alcohol dehydrogenase (NADP+) activity"/>
    <property type="evidence" value="ECO:0007669"/>
    <property type="project" value="TreeGrafter"/>
</dbReference>
<proteinExistence type="predicted"/>
<evidence type="ECO:0000259" key="2">
    <source>
        <dbReference type="Pfam" id="PF00465"/>
    </source>
</evidence>
<dbReference type="GO" id="GO:0005829">
    <property type="term" value="C:cytosol"/>
    <property type="evidence" value="ECO:0007669"/>
    <property type="project" value="TreeGrafter"/>
</dbReference>
<dbReference type="GO" id="GO:1990362">
    <property type="term" value="F:butanol dehydrogenase (NAD+) activity"/>
    <property type="evidence" value="ECO:0007669"/>
    <property type="project" value="InterPro"/>
</dbReference>
<name>A0A6I6EPP7_9CLOT</name>
<feature type="domain" description="Fe-containing alcohol dehydrogenase-like C-terminal" evidence="3">
    <location>
        <begin position="194"/>
        <end position="386"/>
    </location>
</feature>
<evidence type="ECO:0000313" key="4">
    <source>
        <dbReference type="EMBL" id="QGU94363.1"/>
    </source>
</evidence>
<keyword evidence="1" id="KW-0560">Oxidoreductase</keyword>
<dbReference type="FunFam" id="3.40.50.1970:FF:000003">
    <property type="entry name" value="Alcohol dehydrogenase, iron-containing"/>
    <property type="match status" value="1"/>
</dbReference>
<dbReference type="Proteomes" id="UP000422764">
    <property type="component" value="Chromosome"/>
</dbReference>
<gene>
    <name evidence="4" type="ORF">GOM49_03925</name>
</gene>
<organism evidence="4 5">
    <name type="scientific">Clostridium bovifaecis</name>
    <dbReference type="NCBI Taxonomy" id="2184719"/>
    <lineage>
        <taxon>Bacteria</taxon>
        <taxon>Bacillati</taxon>
        <taxon>Bacillota</taxon>
        <taxon>Clostridia</taxon>
        <taxon>Eubacteriales</taxon>
        <taxon>Clostridiaceae</taxon>
        <taxon>Clostridium</taxon>
    </lineage>
</organism>
<dbReference type="GO" id="GO:1990002">
    <property type="term" value="F:methylglyoxal reductase (NADPH) (acetol producing) activity"/>
    <property type="evidence" value="ECO:0007669"/>
    <property type="project" value="TreeGrafter"/>
</dbReference>
<accession>A0A6I6EPP7</accession>
<protein>
    <submittedName>
        <fullName evidence="4">Iron-containing alcohol dehydrogenase</fullName>
    </submittedName>
</protein>
<dbReference type="Pfam" id="PF00465">
    <property type="entry name" value="Fe-ADH"/>
    <property type="match status" value="1"/>
</dbReference>
<dbReference type="Gene3D" id="1.20.1090.10">
    <property type="entry name" value="Dehydroquinate synthase-like - alpha domain"/>
    <property type="match status" value="1"/>
</dbReference>
<keyword evidence="5" id="KW-1185">Reference proteome</keyword>
<dbReference type="Gene3D" id="3.40.50.1970">
    <property type="match status" value="1"/>
</dbReference>
<evidence type="ECO:0000256" key="1">
    <source>
        <dbReference type="ARBA" id="ARBA00023002"/>
    </source>
</evidence>
<dbReference type="GO" id="GO:0046872">
    <property type="term" value="F:metal ion binding"/>
    <property type="evidence" value="ECO:0007669"/>
    <property type="project" value="InterPro"/>
</dbReference>
<reference evidence="4 5" key="1">
    <citation type="submission" date="2019-12" db="EMBL/GenBank/DDBJ databases">
        <title>Genome sequenceing of Clostridium bovifaecis.</title>
        <authorList>
            <person name="Yao Y."/>
        </authorList>
    </citation>
    <scope>NUCLEOTIDE SEQUENCE [LARGE SCALE GENOMIC DNA]</scope>
    <source>
        <strain evidence="4 5">BXX</strain>
    </source>
</reference>
<dbReference type="InterPro" id="IPR018211">
    <property type="entry name" value="ADH_Fe_CS"/>
</dbReference>
<evidence type="ECO:0000259" key="3">
    <source>
        <dbReference type="Pfam" id="PF25137"/>
    </source>
</evidence>
<evidence type="ECO:0000313" key="5">
    <source>
        <dbReference type="Proteomes" id="UP000422764"/>
    </source>
</evidence>
<dbReference type="Pfam" id="PF25137">
    <property type="entry name" value="ADH_Fe_C"/>
    <property type="match status" value="1"/>
</dbReference>
<dbReference type="SUPFAM" id="SSF56796">
    <property type="entry name" value="Dehydroquinate synthase-like"/>
    <property type="match status" value="1"/>
</dbReference>